<organism evidence="2 3">
    <name type="scientific">Suillus fuscotomentosus</name>
    <dbReference type="NCBI Taxonomy" id="1912939"/>
    <lineage>
        <taxon>Eukaryota</taxon>
        <taxon>Fungi</taxon>
        <taxon>Dikarya</taxon>
        <taxon>Basidiomycota</taxon>
        <taxon>Agaricomycotina</taxon>
        <taxon>Agaricomycetes</taxon>
        <taxon>Agaricomycetidae</taxon>
        <taxon>Boletales</taxon>
        <taxon>Suillineae</taxon>
        <taxon>Suillaceae</taxon>
        <taxon>Suillus</taxon>
    </lineage>
</organism>
<evidence type="ECO:0000313" key="2">
    <source>
        <dbReference type="EMBL" id="KAG1893377.1"/>
    </source>
</evidence>
<keyword evidence="1" id="KW-0472">Membrane</keyword>
<dbReference type="GeneID" id="64671971"/>
<gene>
    <name evidence="2" type="ORF">F5891DRAFT_985958</name>
</gene>
<reference evidence="2" key="1">
    <citation type="journal article" date="2020" name="New Phytol.">
        <title>Comparative genomics reveals dynamic genome evolution in host specialist ectomycorrhizal fungi.</title>
        <authorList>
            <person name="Lofgren L.A."/>
            <person name="Nguyen N.H."/>
            <person name="Vilgalys R."/>
            <person name="Ruytinx J."/>
            <person name="Liao H.L."/>
            <person name="Branco S."/>
            <person name="Kuo A."/>
            <person name="LaButti K."/>
            <person name="Lipzen A."/>
            <person name="Andreopoulos W."/>
            <person name="Pangilinan J."/>
            <person name="Riley R."/>
            <person name="Hundley H."/>
            <person name="Na H."/>
            <person name="Barry K."/>
            <person name="Grigoriev I.V."/>
            <person name="Stajich J.E."/>
            <person name="Kennedy P.G."/>
        </authorList>
    </citation>
    <scope>NUCLEOTIDE SEQUENCE</scope>
    <source>
        <strain evidence="2">FC203</strain>
    </source>
</reference>
<dbReference type="RefSeq" id="XP_041218953.1">
    <property type="nucleotide sequence ID" value="XM_041377673.1"/>
</dbReference>
<keyword evidence="1" id="KW-1133">Transmembrane helix</keyword>
<dbReference type="Proteomes" id="UP001195769">
    <property type="component" value="Unassembled WGS sequence"/>
</dbReference>
<name>A0AAD4DTC8_9AGAM</name>
<comment type="caution">
    <text evidence="2">The sequence shown here is derived from an EMBL/GenBank/DDBJ whole genome shotgun (WGS) entry which is preliminary data.</text>
</comment>
<sequence>MSTPHYGSSISGLQMDSYIDVDAWFGVCIFPQIFVVYREIAALRRLTRSATRIREELFDIRETMGRRRFVSLGYRISNATTLAPTHCTLDNRELAFGFWTKWSSSWLRYLCWHLPAQEARRR</sequence>
<proteinExistence type="predicted"/>
<accession>A0AAD4DTC8</accession>
<evidence type="ECO:0000313" key="3">
    <source>
        <dbReference type="Proteomes" id="UP001195769"/>
    </source>
</evidence>
<keyword evidence="3" id="KW-1185">Reference proteome</keyword>
<evidence type="ECO:0000256" key="1">
    <source>
        <dbReference type="SAM" id="Phobius"/>
    </source>
</evidence>
<dbReference type="AlphaFoldDB" id="A0AAD4DTC8"/>
<protein>
    <submittedName>
        <fullName evidence="2">Uncharacterized protein</fullName>
    </submittedName>
</protein>
<feature type="transmembrane region" description="Helical" evidence="1">
    <location>
        <begin position="23"/>
        <end position="43"/>
    </location>
</feature>
<keyword evidence="1" id="KW-0812">Transmembrane</keyword>
<dbReference type="EMBL" id="JABBWK010000101">
    <property type="protein sequence ID" value="KAG1893377.1"/>
    <property type="molecule type" value="Genomic_DNA"/>
</dbReference>